<protein>
    <submittedName>
        <fullName evidence="1">Uncharacterized protein</fullName>
    </submittedName>
</protein>
<evidence type="ECO:0000313" key="1">
    <source>
        <dbReference type="EMBL" id="MDV7268088.1"/>
    </source>
</evidence>
<dbReference type="AlphaFoldDB" id="A0AAE5A9D4"/>
<proteinExistence type="predicted"/>
<evidence type="ECO:0000313" key="2">
    <source>
        <dbReference type="Proteomes" id="UP001185863"/>
    </source>
</evidence>
<comment type="caution">
    <text evidence="1">The sequence shown here is derived from an EMBL/GenBank/DDBJ whole genome shotgun (WGS) entry which is preliminary data.</text>
</comment>
<dbReference type="EMBL" id="JAWLUP010000129">
    <property type="protein sequence ID" value="MDV7268088.1"/>
    <property type="molecule type" value="Genomic_DNA"/>
</dbReference>
<sequence>MSAVLLVLVLNAISEGLAVRQSTHAIVDNFGQANQYFDERADLAAPARVRSELADLRTVLAELNSATAVDVDLLAAMLPDMHTLVAAGHNDVSIAHQLHGISSSLQGAAGSLHAISADADVAVVKVNDRLLAALQVADQLNAELERTTVKLAPLPAQGNLIPAPTGGK</sequence>
<accession>A0AAE5A9D4</accession>
<reference evidence="1" key="1">
    <citation type="submission" date="2023-10" db="EMBL/GenBank/DDBJ databases">
        <title>Development of a sustainable strategy for remediation of hydrocarbon-contaminated territories based on the waste exchange concept.</title>
        <authorList>
            <person name="Krivoruchko A."/>
        </authorList>
    </citation>
    <scope>NUCLEOTIDE SEQUENCE</scope>
    <source>
        <strain evidence="1">IEGM 68</strain>
    </source>
</reference>
<name>A0AAE5A9D4_9NOCA</name>
<dbReference type="Proteomes" id="UP001185863">
    <property type="component" value="Unassembled WGS sequence"/>
</dbReference>
<organism evidence="1 2">
    <name type="scientific">Rhodococcus oxybenzonivorans</name>
    <dbReference type="NCBI Taxonomy" id="1990687"/>
    <lineage>
        <taxon>Bacteria</taxon>
        <taxon>Bacillati</taxon>
        <taxon>Actinomycetota</taxon>
        <taxon>Actinomycetes</taxon>
        <taxon>Mycobacteriales</taxon>
        <taxon>Nocardiaceae</taxon>
        <taxon>Rhodococcus</taxon>
    </lineage>
</organism>
<gene>
    <name evidence="1" type="ORF">R4315_26565</name>
</gene>
<dbReference type="RefSeq" id="WP_213576914.1">
    <property type="nucleotide sequence ID" value="NZ_JAWLUP010000129.1"/>
</dbReference>